<organism evidence="2">
    <name type="scientific">hydrothermal vent metagenome</name>
    <dbReference type="NCBI Taxonomy" id="652676"/>
    <lineage>
        <taxon>unclassified sequences</taxon>
        <taxon>metagenomes</taxon>
        <taxon>ecological metagenomes</taxon>
    </lineage>
</organism>
<evidence type="ECO:0000259" key="1">
    <source>
        <dbReference type="Pfam" id="PF01636"/>
    </source>
</evidence>
<feature type="domain" description="Aminoglycoside phosphotransferase" evidence="1">
    <location>
        <begin position="402"/>
        <end position="439"/>
    </location>
</feature>
<accession>A0A3B0XPB6</accession>
<dbReference type="InterPro" id="IPR011009">
    <property type="entry name" value="Kinase-like_dom_sf"/>
</dbReference>
<protein>
    <recommendedName>
        <fullName evidence="1">Aminoglycoside phosphotransferase domain-containing protein</fullName>
    </recommendedName>
</protein>
<evidence type="ECO:0000313" key="2">
    <source>
        <dbReference type="EMBL" id="VAW65953.1"/>
    </source>
</evidence>
<proteinExistence type="predicted"/>
<name>A0A3B0XPB6_9ZZZZ</name>
<dbReference type="EMBL" id="UOFI01000071">
    <property type="protein sequence ID" value="VAW65953.1"/>
    <property type="molecule type" value="Genomic_DNA"/>
</dbReference>
<dbReference type="SUPFAM" id="SSF56112">
    <property type="entry name" value="Protein kinase-like (PK-like)"/>
    <property type="match status" value="1"/>
</dbReference>
<dbReference type="AlphaFoldDB" id="A0A3B0XPB6"/>
<reference evidence="2" key="1">
    <citation type="submission" date="2018-06" db="EMBL/GenBank/DDBJ databases">
        <authorList>
            <person name="Zhirakovskaya E."/>
        </authorList>
    </citation>
    <scope>NUCLEOTIDE SEQUENCE</scope>
</reference>
<dbReference type="Gene3D" id="3.90.1200.10">
    <property type="match status" value="1"/>
</dbReference>
<sequence>MNTIKLSKEDKKIIAKKSSEDGFNEAIEIIYSEISIQKHEYILNELSLRHTVWTGFINTEINTAVVIETGLGAVVATISAVVDHVYAIYLDDDTKAIVEARVNKKEFKNRDINHYLISEVPKNLVFNYDETLLVAYAEGNTLVRNAFFKINDLYNINYYYFVDNSELFSKTGHNKYLTNAVRYHIEGTPRDPFKLTSQANKIYQFGGLKYFIFNIYSKYTGKYIVETNLNIDKSFYISVANEFFGIKSYNVRDIFFIKPNGILLLIECPDNQYMLRITSDELGKNRLYNNNSTLRLLNKKNIDFIPTLSGEKRISNHCCSVEECINGRNINSDDLNDKDIKEKIYKQAIEKLIIFQRLTLSQAILIDDTYDRLIKIPFLKSKSQFSSKFHHVFDALEIYIKNSFSNKTLPLVLYHGDYSADNLMIQNENITGIIDWEYAIQNCLPLMDLIFLFCNVFKKQNNVSIIRAMYEVVILENIGKNENDEIYLYCETFNIKKNLIKPLSIMCIVYFIAYRLESNSKISRSGMFDENFSNLLLAIKKSLNI</sequence>
<gene>
    <name evidence="2" type="ORF">MNBD_GAMMA09-237</name>
</gene>
<dbReference type="Pfam" id="PF01636">
    <property type="entry name" value="APH"/>
    <property type="match status" value="1"/>
</dbReference>
<dbReference type="InterPro" id="IPR002575">
    <property type="entry name" value="Aminoglycoside_PTrfase"/>
</dbReference>